<evidence type="ECO:0000313" key="2">
    <source>
        <dbReference type="Proteomes" id="UP000324222"/>
    </source>
</evidence>
<accession>A0A5B7FZE3</accession>
<protein>
    <submittedName>
        <fullName evidence="1">Uncharacterized protein</fullName>
    </submittedName>
</protein>
<dbReference type="EMBL" id="VSRR010010566">
    <property type="protein sequence ID" value="MPC52012.1"/>
    <property type="molecule type" value="Genomic_DNA"/>
</dbReference>
<dbReference type="Proteomes" id="UP000324222">
    <property type="component" value="Unassembled WGS sequence"/>
</dbReference>
<dbReference type="AlphaFoldDB" id="A0A5B7FZE3"/>
<reference evidence="1 2" key="1">
    <citation type="submission" date="2019-05" db="EMBL/GenBank/DDBJ databases">
        <title>Another draft genome of Portunus trituberculatus and its Hox gene families provides insights of decapod evolution.</title>
        <authorList>
            <person name="Jeong J.-H."/>
            <person name="Song I."/>
            <person name="Kim S."/>
            <person name="Choi T."/>
            <person name="Kim D."/>
            <person name="Ryu S."/>
            <person name="Kim W."/>
        </authorList>
    </citation>
    <scope>NUCLEOTIDE SEQUENCE [LARGE SCALE GENOMIC DNA]</scope>
    <source>
        <tissue evidence="1">Muscle</tissue>
    </source>
</reference>
<sequence length="135" mass="14622">MRIVLTVPETQLREACNRIIAFCSRHHVSAHVNSLAHANGHVNGCEAESFKNVDKAMVVEVKSGTSGRDYVDGPAVQVYAYTWQPITAAAPSLLFHVLVTSNNTSILNITDTLRTTQLSPSLPVSLQSEGGPEEH</sequence>
<dbReference type="InterPro" id="IPR015422">
    <property type="entry name" value="PyrdxlP-dep_Trfase_small"/>
</dbReference>
<gene>
    <name evidence="1" type="ORF">E2C01_045871</name>
</gene>
<dbReference type="OrthoDB" id="7042322at2759"/>
<name>A0A5B7FZE3_PORTR</name>
<organism evidence="1 2">
    <name type="scientific">Portunus trituberculatus</name>
    <name type="common">Swimming crab</name>
    <name type="synonym">Neptunus trituberculatus</name>
    <dbReference type="NCBI Taxonomy" id="210409"/>
    <lineage>
        <taxon>Eukaryota</taxon>
        <taxon>Metazoa</taxon>
        <taxon>Ecdysozoa</taxon>
        <taxon>Arthropoda</taxon>
        <taxon>Crustacea</taxon>
        <taxon>Multicrustacea</taxon>
        <taxon>Malacostraca</taxon>
        <taxon>Eumalacostraca</taxon>
        <taxon>Eucarida</taxon>
        <taxon>Decapoda</taxon>
        <taxon>Pleocyemata</taxon>
        <taxon>Brachyura</taxon>
        <taxon>Eubrachyura</taxon>
        <taxon>Portunoidea</taxon>
        <taxon>Portunidae</taxon>
        <taxon>Portuninae</taxon>
        <taxon>Portunus</taxon>
    </lineage>
</organism>
<keyword evidence="2" id="KW-1185">Reference proteome</keyword>
<evidence type="ECO:0000313" key="1">
    <source>
        <dbReference type="EMBL" id="MPC52012.1"/>
    </source>
</evidence>
<proteinExistence type="predicted"/>
<comment type="caution">
    <text evidence="1">The sequence shown here is derived from an EMBL/GenBank/DDBJ whole genome shotgun (WGS) entry which is preliminary data.</text>
</comment>
<dbReference type="Gene3D" id="3.90.1150.10">
    <property type="entry name" value="Aspartate Aminotransferase, domain 1"/>
    <property type="match status" value="1"/>
</dbReference>